<dbReference type="EMBL" id="NMUH01003721">
    <property type="protein sequence ID" value="MQM06837.1"/>
    <property type="molecule type" value="Genomic_DNA"/>
</dbReference>
<dbReference type="Proteomes" id="UP000652761">
    <property type="component" value="Unassembled WGS sequence"/>
</dbReference>
<comment type="caution">
    <text evidence="2">The sequence shown here is derived from an EMBL/GenBank/DDBJ whole genome shotgun (WGS) entry which is preliminary data.</text>
</comment>
<organism evidence="2 3">
    <name type="scientific">Colocasia esculenta</name>
    <name type="common">Wild taro</name>
    <name type="synonym">Arum esculentum</name>
    <dbReference type="NCBI Taxonomy" id="4460"/>
    <lineage>
        <taxon>Eukaryota</taxon>
        <taxon>Viridiplantae</taxon>
        <taxon>Streptophyta</taxon>
        <taxon>Embryophyta</taxon>
        <taxon>Tracheophyta</taxon>
        <taxon>Spermatophyta</taxon>
        <taxon>Magnoliopsida</taxon>
        <taxon>Liliopsida</taxon>
        <taxon>Araceae</taxon>
        <taxon>Aroideae</taxon>
        <taxon>Colocasieae</taxon>
        <taxon>Colocasia</taxon>
    </lineage>
</organism>
<accession>A0A843WH66</accession>
<feature type="compositionally biased region" description="Polar residues" evidence="1">
    <location>
        <begin position="86"/>
        <end position="97"/>
    </location>
</feature>
<keyword evidence="3" id="KW-1185">Reference proteome</keyword>
<protein>
    <submittedName>
        <fullName evidence="2">Uncharacterized protein</fullName>
    </submittedName>
</protein>
<evidence type="ECO:0000313" key="2">
    <source>
        <dbReference type="EMBL" id="MQM06837.1"/>
    </source>
</evidence>
<gene>
    <name evidence="2" type="ORF">Taro_039666</name>
</gene>
<feature type="region of interest" description="Disordered" evidence="1">
    <location>
        <begin position="61"/>
        <end position="107"/>
    </location>
</feature>
<dbReference type="AlphaFoldDB" id="A0A843WH66"/>
<proteinExistence type="predicted"/>
<name>A0A843WH66_COLES</name>
<feature type="compositionally biased region" description="Basic and acidic residues" evidence="1">
    <location>
        <begin position="98"/>
        <end position="107"/>
    </location>
</feature>
<evidence type="ECO:0000313" key="3">
    <source>
        <dbReference type="Proteomes" id="UP000652761"/>
    </source>
</evidence>
<evidence type="ECO:0000256" key="1">
    <source>
        <dbReference type="SAM" id="MobiDB-lite"/>
    </source>
</evidence>
<sequence>MGVVRNFFLNQEAQRTFAVGSGVHGNLQISRWGRGIHVQGNQERRDHRTPTDVHLYLDSEDLRGADPGEEGPGSSAEGNFGAKLSGSATPDSVSTRRSSGDGARRLGDCSVGVGEGTAVGDGAALALATSPSKAPPDGSICSLLYFFRAPQNGSQPSGGSEACRTSSACGEGCAPLSRFTGRHCWTSSVAARFVVSRGGCCEGFAGSVVTRSFRSIAFGTNHYDPGESRKCRTWRVSPDLDLR</sequence>
<reference evidence="2" key="1">
    <citation type="submission" date="2017-07" db="EMBL/GenBank/DDBJ databases">
        <title>Taro Niue Genome Assembly and Annotation.</title>
        <authorList>
            <person name="Atibalentja N."/>
            <person name="Keating K."/>
            <person name="Fields C.J."/>
        </authorList>
    </citation>
    <scope>NUCLEOTIDE SEQUENCE</scope>
    <source>
        <strain evidence="2">Niue_2</strain>
        <tissue evidence="2">Leaf</tissue>
    </source>
</reference>